<feature type="transmembrane region" description="Helical" evidence="13">
    <location>
        <begin position="291"/>
        <end position="313"/>
    </location>
</feature>
<evidence type="ECO:0000256" key="2">
    <source>
        <dbReference type="ARBA" id="ARBA00003002"/>
    </source>
</evidence>
<organism evidence="14">
    <name type="scientific">Candidatus Kentrum sp. FW</name>
    <dbReference type="NCBI Taxonomy" id="2126338"/>
    <lineage>
        <taxon>Bacteria</taxon>
        <taxon>Pseudomonadati</taxon>
        <taxon>Pseudomonadota</taxon>
        <taxon>Gammaproteobacteria</taxon>
        <taxon>Candidatus Kentrum</taxon>
    </lineage>
</organism>
<name>A0A450TVJ3_9GAMM</name>
<dbReference type="PANTHER" id="PTHR35806:SF1">
    <property type="entry name" value="OXALOACETATE DECARBOXYLASE BETA CHAIN 2"/>
    <property type="match status" value="1"/>
</dbReference>
<dbReference type="AlphaFoldDB" id="A0A450TVJ3"/>
<keyword evidence="9" id="KW-1278">Translocase</keyword>
<keyword evidence="11 13" id="KW-0472">Membrane</keyword>
<feature type="transmembrane region" description="Helical" evidence="13">
    <location>
        <begin position="183"/>
        <end position="207"/>
    </location>
</feature>
<gene>
    <name evidence="14" type="ORF">BECKFW1821C_GA0114237_104213</name>
</gene>
<feature type="transmembrane region" description="Helical" evidence="13">
    <location>
        <begin position="386"/>
        <end position="408"/>
    </location>
</feature>
<feature type="transmembrane region" description="Helical" evidence="13">
    <location>
        <begin position="142"/>
        <end position="163"/>
    </location>
</feature>
<evidence type="ECO:0000256" key="10">
    <source>
        <dbReference type="ARBA" id="ARBA00022989"/>
    </source>
</evidence>
<comment type="subcellular location">
    <subcellularLocation>
        <location evidence="3">Cell membrane</location>
        <topology evidence="3">Multi-pass membrane protein</topology>
    </subcellularLocation>
</comment>
<evidence type="ECO:0000313" key="14">
    <source>
        <dbReference type="EMBL" id="VFJ73022.1"/>
    </source>
</evidence>
<evidence type="ECO:0000256" key="11">
    <source>
        <dbReference type="ARBA" id="ARBA00023136"/>
    </source>
</evidence>
<evidence type="ECO:0000256" key="5">
    <source>
        <dbReference type="ARBA" id="ARBA00011869"/>
    </source>
</evidence>
<dbReference type="Pfam" id="PF03977">
    <property type="entry name" value="OAD_beta"/>
    <property type="match status" value="1"/>
</dbReference>
<dbReference type="GO" id="GO:0006814">
    <property type="term" value="P:sodium ion transport"/>
    <property type="evidence" value="ECO:0007669"/>
    <property type="project" value="InterPro"/>
</dbReference>
<comment type="similarity">
    <text evidence="4">Belongs to the GcdB/MmdB/OadB family.</text>
</comment>
<feature type="transmembrane region" description="Helical" evidence="13">
    <location>
        <begin position="245"/>
        <end position="271"/>
    </location>
</feature>
<comment type="cofactor">
    <cofactor evidence="1">
        <name>Na(+)</name>
        <dbReference type="ChEBI" id="CHEBI:29101"/>
    </cofactor>
</comment>
<evidence type="ECO:0000256" key="6">
    <source>
        <dbReference type="ARBA" id="ARBA00011957"/>
    </source>
</evidence>
<evidence type="ECO:0000256" key="4">
    <source>
        <dbReference type="ARBA" id="ARBA00010924"/>
    </source>
</evidence>
<keyword evidence="7" id="KW-1003">Cell membrane</keyword>
<dbReference type="EMBL" id="CAADFE010000042">
    <property type="protein sequence ID" value="VFJ73022.1"/>
    <property type="molecule type" value="Genomic_DNA"/>
</dbReference>
<keyword evidence="10 13" id="KW-1133">Transmembrane helix</keyword>
<dbReference type="GO" id="GO:0016829">
    <property type="term" value="F:lyase activity"/>
    <property type="evidence" value="ECO:0007669"/>
    <property type="project" value="InterPro"/>
</dbReference>
<proteinExistence type="inferred from homology"/>
<evidence type="ECO:0000256" key="7">
    <source>
        <dbReference type="ARBA" id="ARBA00022475"/>
    </source>
</evidence>
<evidence type="ECO:0000256" key="3">
    <source>
        <dbReference type="ARBA" id="ARBA00004651"/>
    </source>
</evidence>
<evidence type="ECO:0000256" key="1">
    <source>
        <dbReference type="ARBA" id="ARBA00001959"/>
    </source>
</evidence>
<evidence type="ECO:0000256" key="12">
    <source>
        <dbReference type="ARBA" id="ARBA00048176"/>
    </source>
</evidence>
<comment type="subunit">
    <text evidence="5">Heterotrimer of an alpha, a beta and a gamma subunit.</text>
</comment>
<keyword evidence="8 13" id="KW-0812">Transmembrane</keyword>
<comment type="catalytic activity">
    <reaction evidence="12">
        <text>oxaloacetate + 2 Na(+)(in) + H(+) = pyruvate + 2 Na(+)(out) + CO2</text>
        <dbReference type="Rhea" id="RHEA:57724"/>
        <dbReference type="ChEBI" id="CHEBI:15361"/>
        <dbReference type="ChEBI" id="CHEBI:15378"/>
        <dbReference type="ChEBI" id="CHEBI:16452"/>
        <dbReference type="ChEBI" id="CHEBI:16526"/>
        <dbReference type="ChEBI" id="CHEBI:29101"/>
        <dbReference type="EC" id="7.2.4.2"/>
    </reaction>
</comment>
<comment type="function">
    <text evidence="2">Catalyzes the decarboxylation of oxaloacetate coupled to Na(+) translocation.</text>
</comment>
<dbReference type="GO" id="GO:0005886">
    <property type="term" value="C:plasma membrane"/>
    <property type="evidence" value="ECO:0007669"/>
    <property type="project" value="UniProtKB-SubCell"/>
</dbReference>
<accession>A0A450TVJ3</accession>
<feature type="transmembrane region" description="Helical" evidence="13">
    <location>
        <begin position="49"/>
        <end position="69"/>
    </location>
</feature>
<feature type="transmembrane region" description="Helical" evidence="13">
    <location>
        <begin position="320"/>
        <end position="345"/>
    </location>
</feature>
<evidence type="ECO:0000256" key="9">
    <source>
        <dbReference type="ARBA" id="ARBA00022967"/>
    </source>
</evidence>
<dbReference type="GO" id="GO:0015451">
    <property type="term" value="F:decarboxylation-driven active transmembrane transporter activity"/>
    <property type="evidence" value="ECO:0007669"/>
    <property type="project" value="UniProtKB-EC"/>
</dbReference>
<dbReference type="PANTHER" id="PTHR35806">
    <property type="entry name" value="OXALOACETATE DECARBOXYLASE BETA CHAIN 2"/>
    <property type="match status" value="1"/>
</dbReference>
<sequence>MEFNIDLFQGLATLLQNFQEKPDIALMRVFLIFLGFSLIYLARKGILEALIMVPMGLGMATINAAVLVWKEETGGVAAGTQGTLFLNPLVEKTDDLMAWLQIDWLQPIYTLTFSNGLIACLVLMGVGVLLDVGFVMARPFQSMFIALCAELGTVAIFPIGVAAGLTPAAAGATATIGGADGPMILFTSLILANDLFVPITVVAYLYLGLTYGGYPYLIRLLVPQRIRSLEMPPEKVREISSSDKVVFAVIACTVLSLLFPVAAPLFLSLFLGVVIRESDLGHFAETFGGPVLYSATFFLGLLLGVLCEANTLLDPVVLKLLLLGIGALTISGIGGLIGGYILYFWSGKKYNPVIGIAGVSCVPTTAKVAQKMVAAENPDIIVLPQALGASISGVITSAIFASIFISVLK</sequence>
<reference evidence="14" key="1">
    <citation type="submission" date="2019-02" db="EMBL/GenBank/DDBJ databases">
        <authorList>
            <person name="Gruber-Vodicka R. H."/>
            <person name="Seah K. B. B."/>
        </authorList>
    </citation>
    <scope>NUCLEOTIDE SEQUENCE</scope>
    <source>
        <strain evidence="14">BECK_BZ131</strain>
    </source>
</reference>
<evidence type="ECO:0000256" key="13">
    <source>
        <dbReference type="SAM" id="Phobius"/>
    </source>
</evidence>
<feature type="transmembrane region" description="Helical" evidence="13">
    <location>
        <begin position="108"/>
        <end position="130"/>
    </location>
</feature>
<dbReference type="InterPro" id="IPR005661">
    <property type="entry name" value="OadB_MmdB"/>
</dbReference>
<feature type="transmembrane region" description="Helical" evidence="13">
    <location>
        <begin position="24"/>
        <end position="42"/>
    </location>
</feature>
<evidence type="ECO:0000256" key="8">
    <source>
        <dbReference type="ARBA" id="ARBA00022692"/>
    </source>
</evidence>
<protein>
    <recommendedName>
        <fullName evidence="6">oxaloacetate decarboxylase (Na(+) extruding)</fullName>
        <ecNumber evidence="6">7.2.4.2</ecNumber>
    </recommendedName>
</protein>
<dbReference type="EC" id="7.2.4.2" evidence="6"/>